<evidence type="ECO:0000313" key="2">
    <source>
        <dbReference type="EMBL" id="KAG6424414.1"/>
    </source>
</evidence>
<evidence type="ECO:0000256" key="1">
    <source>
        <dbReference type="SAM" id="MobiDB-lite"/>
    </source>
</evidence>
<reference evidence="2" key="1">
    <citation type="submission" date="2018-01" db="EMBL/GenBank/DDBJ databases">
        <authorList>
            <person name="Mao J.F."/>
        </authorList>
    </citation>
    <scope>NUCLEOTIDE SEQUENCE</scope>
    <source>
        <strain evidence="2">Huo1</strain>
        <tissue evidence="2">Leaf</tissue>
    </source>
</reference>
<reference evidence="2" key="2">
    <citation type="submission" date="2020-08" db="EMBL/GenBank/DDBJ databases">
        <title>Plant Genome Project.</title>
        <authorList>
            <person name="Zhang R.-G."/>
        </authorList>
    </citation>
    <scope>NUCLEOTIDE SEQUENCE</scope>
    <source>
        <strain evidence="2">Huo1</strain>
        <tissue evidence="2">Leaf</tissue>
    </source>
</reference>
<comment type="caution">
    <text evidence="2">The sequence shown here is derived from an EMBL/GenBank/DDBJ whole genome shotgun (WGS) entry which is preliminary data.</text>
</comment>
<organism evidence="2">
    <name type="scientific">Salvia splendens</name>
    <name type="common">Scarlet sage</name>
    <dbReference type="NCBI Taxonomy" id="180675"/>
    <lineage>
        <taxon>Eukaryota</taxon>
        <taxon>Viridiplantae</taxon>
        <taxon>Streptophyta</taxon>
        <taxon>Embryophyta</taxon>
        <taxon>Tracheophyta</taxon>
        <taxon>Spermatophyta</taxon>
        <taxon>Magnoliopsida</taxon>
        <taxon>eudicotyledons</taxon>
        <taxon>Gunneridae</taxon>
        <taxon>Pentapetalae</taxon>
        <taxon>asterids</taxon>
        <taxon>lamiids</taxon>
        <taxon>Lamiales</taxon>
        <taxon>Lamiaceae</taxon>
        <taxon>Nepetoideae</taxon>
        <taxon>Mentheae</taxon>
        <taxon>Salviinae</taxon>
        <taxon>Salvia</taxon>
        <taxon>Salvia subgen. Calosphace</taxon>
        <taxon>core Calosphace</taxon>
    </lineage>
</organism>
<feature type="region of interest" description="Disordered" evidence="1">
    <location>
        <begin position="94"/>
        <end position="125"/>
    </location>
</feature>
<dbReference type="AlphaFoldDB" id="A0A8X8Y430"/>
<protein>
    <submittedName>
        <fullName evidence="2">Uncharacterized protein</fullName>
    </submittedName>
</protein>
<feature type="region of interest" description="Disordered" evidence="1">
    <location>
        <begin position="30"/>
        <end position="64"/>
    </location>
</feature>
<sequence length="290" mass="32916">MERSRMLRFQSGLTHRQGCTTRWRFRTELAKSARRAPTPQPVEQLTHRSNPLSLQSGQSQSAFSQPELLLRRSASLPLRPPPPQNRRSLLQHARRLDSGPSQQSGSALLPPARFQPVKRLRPTAEPVLAPDLRRLSQRPHRGDSGHSALSQFNSSSFSLNSGLCGEIINKECRSDRPFSVLRRMRRLRRSIRMWQRSARPLRAAEFGHMADSQLRSNAYEWDPSGQGKIVKELSAYCASSSEFGHSKALKGDRSRRSWSDREEGTLFAALKELVAIRWKSDNGFRTGIRA</sequence>
<keyword evidence="3" id="KW-1185">Reference proteome</keyword>
<proteinExistence type="predicted"/>
<accession>A0A8X8Y430</accession>
<dbReference type="EMBL" id="PNBA02000005">
    <property type="protein sequence ID" value="KAG6424414.1"/>
    <property type="molecule type" value="Genomic_DNA"/>
</dbReference>
<evidence type="ECO:0000313" key="3">
    <source>
        <dbReference type="Proteomes" id="UP000298416"/>
    </source>
</evidence>
<dbReference type="Proteomes" id="UP000298416">
    <property type="component" value="Unassembled WGS sequence"/>
</dbReference>
<gene>
    <name evidence="2" type="ORF">SASPL_114832</name>
</gene>
<feature type="compositionally biased region" description="Polar residues" evidence="1">
    <location>
        <begin position="41"/>
        <end position="64"/>
    </location>
</feature>
<name>A0A8X8Y430_SALSN</name>